<gene>
    <name evidence="13" type="ORF">FOB60_000220</name>
</gene>
<dbReference type="Pfam" id="PF04410">
    <property type="entry name" value="Gar1"/>
    <property type="match status" value="1"/>
</dbReference>
<feature type="compositionally biased region" description="Polar residues" evidence="12">
    <location>
        <begin position="491"/>
        <end position="504"/>
    </location>
</feature>
<evidence type="ECO:0000256" key="4">
    <source>
        <dbReference type="ARBA" id="ARBA00022517"/>
    </source>
</evidence>
<comment type="caution">
    <text evidence="13">The sequence shown here is derived from an EMBL/GenBank/DDBJ whole genome shotgun (WGS) entry which is preliminary data.</text>
</comment>
<dbReference type="InterPro" id="IPR007504">
    <property type="entry name" value="H/ACA_rnp_Gar1/Naf1"/>
</dbReference>
<protein>
    <recommendedName>
        <fullName evidence="3">H/ACA ribonucleoprotein complex non-core subunit NAF1</fullName>
    </recommendedName>
    <alternativeName>
        <fullName evidence="11">Nuclear assembly factor 1</fullName>
    </alternativeName>
</protein>
<feature type="region of interest" description="Disordered" evidence="12">
    <location>
        <begin position="1"/>
        <end position="220"/>
    </location>
</feature>
<comment type="function">
    <text evidence="9">RNA-binding protein required for the maturation of box H/ACA snoRNPs complex and ribosome biogenesis. During assembly of the H/ACA snoRNPs complex, it associates with the complex and disappears during maturation of the complex and is replaced by GAR1 to yield mature H/ACA snoRNPs complex. Acts as a competitive binder for CBF5 probably required to prevent non-cognate RNAs from being loaded during transport of the particle by inducing a non-productive conformation of CBF5.</text>
</comment>
<dbReference type="Proteomes" id="UP000590412">
    <property type="component" value="Unassembled WGS sequence"/>
</dbReference>
<feature type="compositionally biased region" description="Polar residues" evidence="12">
    <location>
        <begin position="71"/>
        <end position="89"/>
    </location>
</feature>
<keyword evidence="6" id="KW-0597">Phosphoprotein</keyword>
<evidence type="ECO:0000313" key="14">
    <source>
        <dbReference type="Proteomes" id="UP000590412"/>
    </source>
</evidence>
<evidence type="ECO:0000256" key="9">
    <source>
        <dbReference type="ARBA" id="ARBA00054735"/>
    </source>
</evidence>
<dbReference type="GO" id="GO:0005634">
    <property type="term" value="C:nucleus"/>
    <property type="evidence" value="ECO:0007669"/>
    <property type="project" value="UniProtKB-SubCell"/>
</dbReference>
<comment type="similarity">
    <text evidence="2">Belongs to the NAF1 family.</text>
</comment>
<dbReference type="InterPro" id="IPR040309">
    <property type="entry name" value="Naf1"/>
</dbReference>
<feature type="compositionally biased region" description="Basic and acidic residues" evidence="12">
    <location>
        <begin position="91"/>
        <end position="105"/>
    </location>
</feature>
<evidence type="ECO:0000256" key="3">
    <source>
        <dbReference type="ARBA" id="ARBA00021438"/>
    </source>
</evidence>
<feature type="compositionally biased region" description="Basic residues" evidence="12">
    <location>
        <begin position="357"/>
        <end position="368"/>
    </location>
</feature>
<dbReference type="EMBL" id="JABWAB010000001">
    <property type="protein sequence ID" value="KAF6058638.1"/>
    <property type="molecule type" value="Genomic_DNA"/>
</dbReference>
<evidence type="ECO:0000256" key="12">
    <source>
        <dbReference type="SAM" id="MobiDB-lite"/>
    </source>
</evidence>
<reference evidence="13" key="1">
    <citation type="submission" date="2020-03" db="EMBL/GenBank/DDBJ databases">
        <title>FDA dAtabase for Regulatory Grade micrObial Sequences (FDA-ARGOS): Supporting development and validation of Infectious Disease Dx tests.</title>
        <authorList>
            <person name="Campos J."/>
            <person name="Goldberg B."/>
            <person name="Tallon L."/>
            <person name="Sadzewicz L."/>
            <person name="Vavikolanu K."/>
            <person name="Mehta A."/>
            <person name="Aluvathingal J."/>
            <person name="Nadendla S."/>
            <person name="Nandy P."/>
            <person name="Geyer C."/>
            <person name="Yan Y."/>
            <person name="Sichtig H."/>
        </authorList>
    </citation>
    <scope>NUCLEOTIDE SEQUENCE [LARGE SCALE GENOMIC DNA]</scope>
    <source>
        <strain evidence="13">FDAARGOS_652</strain>
    </source>
</reference>
<dbReference type="GO" id="GO:0000493">
    <property type="term" value="P:box H/ACA snoRNP assembly"/>
    <property type="evidence" value="ECO:0007669"/>
    <property type="project" value="InterPro"/>
</dbReference>
<dbReference type="GO" id="GO:0005732">
    <property type="term" value="C:sno(s)RNA-containing ribonucleoprotein complex"/>
    <property type="evidence" value="ECO:0007669"/>
    <property type="project" value="InterPro"/>
</dbReference>
<dbReference type="PANTHER" id="PTHR31633:SF1">
    <property type="entry name" value="H_ACA RIBONUCLEOPROTEIN COMPLEX NON-CORE SUBUNIT NAF1"/>
    <property type="match status" value="1"/>
</dbReference>
<evidence type="ECO:0000313" key="13">
    <source>
        <dbReference type="EMBL" id="KAF6058638.1"/>
    </source>
</evidence>
<feature type="compositionally biased region" description="Acidic residues" evidence="12">
    <location>
        <begin position="172"/>
        <end position="201"/>
    </location>
</feature>
<dbReference type="InterPro" id="IPR038664">
    <property type="entry name" value="Gar1/Naf1_Cbf5-bd_sf"/>
</dbReference>
<feature type="compositionally biased region" description="Low complexity" evidence="12">
    <location>
        <begin position="11"/>
        <end position="26"/>
    </location>
</feature>
<dbReference type="GO" id="GO:0001522">
    <property type="term" value="P:pseudouridine synthesis"/>
    <property type="evidence" value="ECO:0007669"/>
    <property type="project" value="InterPro"/>
</dbReference>
<dbReference type="AlphaFoldDB" id="A0A8X7NRF5"/>
<comment type="subunit">
    <text evidence="10">During assembly of the complex, component of the small nucleolar ribonucleoprotein particles containing H/ACA-type snoRNAs (H/ACA snoRNPs) which contains CBF5, NAF1, NHP2 and NOP10 proteins. Interacts with SHQ1. Interacts directly with CBF5. Interacts with hyperphosphorylated C-terminal domain (CTD) of RNA polymerase II large subunit (RPB1).</text>
</comment>
<dbReference type="GO" id="GO:0006364">
    <property type="term" value="P:rRNA processing"/>
    <property type="evidence" value="ECO:0007669"/>
    <property type="project" value="UniProtKB-KW"/>
</dbReference>
<dbReference type="GO" id="GO:0003723">
    <property type="term" value="F:RNA binding"/>
    <property type="evidence" value="ECO:0007669"/>
    <property type="project" value="UniProtKB-KW"/>
</dbReference>
<proteinExistence type="inferred from homology"/>
<feature type="compositionally biased region" description="Low complexity" evidence="12">
    <location>
        <begin position="158"/>
        <end position="171"/>
    </location>
</feature>
<accession>A0A8X7NRF5</accession>
<evidence type="ECO:0000256" key="11">
    <source>
        <dbReference type="ARBA" id="ARBA00076743"/>
    </source>
</evidence>
<dbReference type="InterPro" id="IPR009000">
    <property type="entry name" value="Transl_B-barrel_sf"/>
</dbReference>
<dbReference type="SUPFAM" id="SSF50447">
    <property type="entry name" value="Translation proteins"/>
    <property type="match status" value="1"/>
</dbReference>
<keyword evidence="4" id="KW-0690">Ribosome biogenesis</keyword>
<keyword evidence="7" id="KW-0694">RNA-binding</keyword>
<feature type="region of interest" description="Disordered" evidence="12">
    <location>
        <begin position="467"/>
        <end position="504"/>
    </location>
</feature>
<name>A0A8X7NRF5_CANPA</name>
<dbReference type="Gene3D" id="2.40.10.230">
    <property type="entry name" value="Probable tRNA pseudouridine synthase domain"/>
    <property type="match status" value="1"/>
</dbReference>
<evidence type="ECO:0000256" key="2">
    <source>
        <dbReference type="ARBA" id="ARBA00009801"/>
    </source>
</evidence>
<dbReference type="FunFam" id="2.40.10.230:FF:000002">
    <property type="entry name" value="H/ACA ribonucleoprotein complex non-core subunit NAF1"/>
    <property type="match status" value="1"/>
</dbReference>
<evidence type="ECO:0000256" key="1">
    <source>
        <dbReference type="ARBA" id="ARBA00004123"/>
    </source>
</evidence>
<feature type="compositionally biased region" description="Acidic residues" evidence="12">
    <location>
        <begin position="339"/>
        <end position="350"/>
    </location>
</feature>
<dbReference type="PANTHER" id="PTHR31633">
    <property type="entry name" value="H/ACA RIBONUCLEOPROTEIN COMPLEX NON-CORE SUBUNIT NAF1"/>
    <property type="match status" value="1"/>
</dbReference>
<comment type="subcellular location">
    <subcellularLocation>
        <location evidence="1">Nucleus</location>
    </subcellularLocation>
</comment>
<keyword evidence="5" id="KW-0698">rRNA processing</keyword>
<feature type="region of interest" description="Disordered" evidence="12">
    <location>
        <begin position="357"/>
        <end position="380"/>
    </location>
</feature>
<keyword evidence="8" id="KW-0539">Nucleus</keyword>
<sequence length="547" mass="60856">MKSDQKDISEVSESAKSASSSLAKAAPTDNNENKDITYPLSDDVLSSDQKESTDKTSQTTPKRKDGEINLQIPSQTSSVSLEQASNNEMSDLVHENQEEVPREVENNVQQTESAQIPEEVESVPTDEIAFFINQDQNNDIKIDVLSDDEIDVKDVPSDDSSSDSSDNSSGESDSDSDDSDDENGNDNDGNEGCVDEEEDTTDGPIKSINEVTNEKVPTLPENYTVPENAPIEEIGEITGLVDRSIIIKAKTSGEFRILKEGSVLCLEDKTLIGLLYEIFGRIQSPIYTVKFNSDEEIEKFKGTKGKAVYYVVPDSQFLYTDTIKHIKGSDASNCHDEELPAEEQEFSDDEQELAAKQAKKRKKNKNKVVQKERDQPSVSVHKAHIPAYSSITSSRSTDATRRAHLHSQTPAWTNQSHQVSVPPTLQTYQQAQSYYAQQNHYGSPSPYNQNTIYGHPQPTQYQRYSQGFGVPPPPSQYGLAPVQLQPGVPQYGNTSYQPTPQHQTQHFAPQVNVPHNSQQNVDPAQLARLQELLMQQMQNLQHPPQNQ</sequence>
<evidence type="ECO:0000256" key="5">
    <source>
        <dbReference type="ARBA" id="ARBA00022552"/>
    </source>
</evidence>
<evidence type="ECO:0000256" key="8">
    <source>
        <dbReference type="ARBA" id="ARBA00023242"/>
    </source>
</evidence>
<evidence type="ECO:0000256" key="6">
    <source>
        <dbReference type="ARBA" id="ARBA00022553"/>
    </source>
</evidence>
<feature type="region of interest" description="Disordered" evidence="12">
    <location>
        <begin position="331"/>
        <end position="350"/>
    </location>
</feature>
<evidence type="ECO:0000256" key="10">
    <source>
        <dbReference type="ARBA" id="ARBA00065983"/>
    </source>
</evidence>
<evidence type="ECO:0000256" key="7">
    <source>
        <dbReference type="ARBA" id="ARBA00022884"/>
    </source>
</evidence>
<organism evidence="13 14">
    <name type="scientific">Candida parapsilosis</name>
    <name type="common">Yeast</name>
    <dbReference type="NCBI Taxonomy" id="5480"/>
    <lineage>
        <taxon>Eukaryota</taxon>
        <taxon>Fungi</taxon>
        <taxon>Dikarya</taxon>
        <taxon>Ascomycota</taxon>
        <taxon>Saccharomycotina</taxon>
        <taxon>Pichiomycetes</taxon>
        <taxon>Debaryomycetaceae</taxon>
        <taxon>Candida/Lodderomyces clade</taxon>
        <taxon>Candida</taxon>
    </lineage>
</organism>